<evidence type="ECO:0000256" key="2">
    <source>
        <dbReference type="ARBA" id="ARBA00004694"/>
    </source>
</evidence>
<name>A0A174Q505_9FIRM</name>
<dbReference type="FunFam" id="3.20.20.70:FF:000019">
    <property type="entry name" value="Delta-aminolevulinic acid dehydratase"/>
    <property type="match status" value="1"/>
</dbReference>
<feature type="active site" description="Schiff-base intermediate with substrate" evidence="12">
    <location>
        <position position="194"/>
    </location>
</feature>
<dbReference type="PRINTS" id="PR00144">
    <property type="entry name" value="DALDHYDRTASE"/>
</dbReference>
<evidence type="ECO:0000313" key="18">
    <source>
        <dbReference type="EMBL" id="CUP68362.1"/>
    </source>
</evidence>
<protein>
    <recommendedName>
        <fullName evidence="6 16">Delta-aminolevulinic acid dehydratase</fullName>
        <ecNumber evidence="5 16">4.2.1.24</ecNumber>
    </recommendedName>
</protein>
<dbReference type="PIRSF" id="PIRSF001415">
    <property type="entry name" value="Porphbilin_synth"/>
    <property type="match status" value="1"/>
</dbReference>
<feature type="binding site" evidence="14">
    <location>
        <position position="121"/>
    </location>
    <ligand>
        <name>Zn(2+)</name>
        <dbReference type="ChEBI" id="CHEBI:29105"/>
        <note>catalytic</note>
    </ligand>
</feature>
<sequence>MDLINRPRRLRQNNAVRRMCRETRLSPDSLIYPVFVDETLSGKRPIPALDGQFHYGLDAVDEAVKSCIDAGVGRCILFGLPAKKDAQGSSAWDSKGVVQKAIRAIKAKYPDFYVITDVCMCEYTDHGHCGILCGHDVDNDKTLEVLSKTALSHAEAGADMVAPSDMMDGRIAAIRASLDAHGFSNVPIMAYSAKYASAFYGPFREAAGSTPAFGDRRGYQMDPHNRREAVKECALDAAEGADILMVKPALSYLDVIRECSDAFDLPMCAYSVSGEYAMIKAAGAAGLIDEYRIMCESALSIYRAGADMLITYFAKELAQAMRKGDIG</sequence>
<dbReference type="UniPathway" id="UPA00251">
    <property type="reaction ID" value="UER00318"/>
</dbReference>
<evidence type="ECO:0000256" key="17">
    <source>
        <dbReference type="RuleBase" id="RU004161"/>
    </source>
</evidence>
<feature type="binding site" evidence="14">
    <location>
        <position position="119"/>
    </location>
    <ligand>
        <name>Zn(2+)</name>
        <dbReference type="ChEBI" id="CHEBI:29105"/>
        <note>catalytic</note>
    </ligand>
</feature>
<evidence type="ECO:0000256" key="6">
    <source>
        <dbReference type="ARBA" id="ARBA00020771"/>
    </source>
</evidence>
<evidence type="ECO:0000256" key="8">
    <source>
        <dbReference type="ARBA" id="ARBA00023239"/>
    </source>
</evidence>
<accession>A0A174Q505</accession>
<comment type="pathway">
    <text evidence="2">Porphyrin-containing compound metabolism; protoporphyrin-IX biosynthesis; coproporphyrinogen-III from 5-aminolevulinate: step 1/4.</text>
</comment>
<evidence type="ECO:0000256" key="3">
    <source>
        <dbReference type="ARBA" id="ARBA00008055"/>
    </source>
</evidence>
<organism evidence="18 19">
    <name type="scientific">Anaerotruncus colihominis</name>
    <dbReference type="NCBI Taxonomy" id="169435"/>
    <lineage>
        <taxon>Bacteria</taxon>
        <taxon>Bacillati</taxon>
        <taxon>Bacillota</taxon>
        <taxon>Clostridia</taxon>
        <taxon>Eubacteriales</taxon>
        <taxon>Oscillospiraceae</taxon>
        <taxon>Anaerotruncus</taxon>
    </lineage>
</organism>
<evidence type="ECO:0000256" key="16">
    <source>
        <dbReference type="RuleBase" id="RU000515"/>
    </source>
</evidence>
<feature type="binding site" evidence="14">
    <location>
        <position position="129"/>
    </location>
    <ligand>
        <name>Zn(2+)</name>
        <dbReference type="ChEBI" id="CHEBI:29105"/>
        <note>catalytic</note>
    </ligand>
</feature>
<feature type="binding site" evidence="13">
    <location>
        <position position="216"/>
    </location>
    <ligand>
        <name>5-aminolevulinate</name>
        <dbReference type="ChEBI" id="CHEBI:356416"/>
        <label>1</label>
    </ligand>
</feature>
<comment type="function">
    <text evidence="10">Catalyzes an early step in the biosynthesis of tetrapyrroles. Binds two molecules of 5-aminolevulinate per subunit, each at a distinct site, and catalyzes their condensation to form porphobilinogen.</text>
</comment>
<dbReference type="Proteomes" id="UP000095765">
    <property type="component" value="Unassembled WGS sequence"/>
</dbReference>
<keyword evidence="7" id="KW-0350">Heme biosynthesis</keyword>
<evidence type="ECO:0000256" key="15">
    <source>
        <dbReference type="PIRSR" id="PIRSR001415-5"/>
    </source>
</evidence>
<feature type="binding site" evidence="13">
    <location>
        <position position="273"/>
    </location>
    <ligand>
        <name>5-aminolevulinate</name>
        <dbReference type="ChEBI" id="CHEBI:356416"/>
        <label>2</label>
    </ligand>
</feature>
<dbReference type="Gene3D" id="3.20.20.70">
    <property type="entry name" value="Aldolase class I"/>
    <property type="match status" value="1"/>
</dbReference>
<evidence type="ECO:0000256" key="12">
    <source>
        <dbReference type="PIRSR" id="PIRSR001415-1"/>
    </source>
</evidence>
<dbReference type="GO" id="GO:0008270">
    <property type="term" value="F:zinc ion binding"/>
    <property type="evidence" value="ECO:0007669"/>
    <property type="project" value="TreeGrafter"/>
</dbReference>
<dbReference type="AlphaFoldDB" id="A0A174Q505"/>
<dbReference type="InterPro" id="IPR001731">
    <property type="entry name" value="ALAD"/>
</dbReference>
<dbReference type="CDD" id="cd00384">
    <property type="entry name" value="ALAD_PBGS"/>
    <property type="match status" value="1"/>
</dbReference>
<evidence type="ECO:0000256" key="7">
    <source>
        <dbReference type="ARBA" id="ARBA00023133"/>
    </source>
</evidence>
<evidence type="ECO:0000256" key="4">
    <source>
        <dbReference type="ARBA" id="ARBA00011823"/>
    </source>
</evidence>
<dbReference type="NCBIfam" id="NF006762">
    <property type="entry name" value="PRK09283.1"/>
    <property type="match status" value="1"/>
</dbReference>
<evidence type="ECO:0000256" key="13">
    <source>
        <dbReference type="PIRSR" id="PIRSR001415-2"/>
    </source>
</evidence>
<dbReference type="SUPFAM" id="SSF51569">
    <property type="entry name" value="Aldolase"/>
    <property type="match status" value="1"/>
</dbReference>
<comment type="catalytic activity">
    <reaction evidence="11 16">
        <text>2 5-aminolevulinate = porphobilinogen + 2 H2O + H(+)</text>
        <dbReference type="Rhea" id="RHEA:24064"/>
        <dbReference type="ChEBI" id="CHEBI:15377"/>
        <dbReference type="ChEBI" id="CHEBI:15378"/>
        <dbReference type="ChEBI" id="CHEBI:58126"/>
        <dbReference type="ChEBI" id="CHEBI:356416"/>
        <dbReference type="EC" id="4.2.1.24"/>
    </reaction>
</comment>
<dbReference type="EMBL" id="CZBE01000009">
    <property type="protein sequence ID" value="CUP68362.1"/>
    <property type="molecule type" value="Genomic_DNA"/>
</dbReference>
<gene>
    <name evidence="18" type="primary">hemB</name>
    <name evidence="18" type="ORF">ERS852551_01592</name>
</gene>
<comment type="cofactor">
    <cofactor evidence="1">
        <name>Zn(2+)</name>
        <dbReference type="ChEBI" id="CHEBI:29105"/>
    </cofactor>
</comment>
<evidence type="ECO:0000256" key="14">
    <source>
        <dbReference type="PIRSR" id="PIRSR001415-3"/>
    </source>
</evidence>
<keyword evidence="14" id="KW-0862">Zinc</keyword>
<keyword evidence="14" id="KW-0479">Metal-binding</keyword>
<comment type="similarity">
    <text evidence="3 17">Belongs to the ALAD family.</text>
</comment>
<feature type="binding site" evidence="15">
    <location>
        <position position="232"/>
    </location>
    <ligand>
        <name>Mg(2+)</name>
        <dbReference type="ChEBI" id="CHEBI:18420"/>
    </ligand>
</feature>
<dbReference type="PANTHER" id="PTHR11458:SF0">
    <property type="entry name" value="DELTA-AMINOLEVULINIC ACID DEHYDRATASE"/>
    <property type="match status" value="1"/>
</dbReference>
<dbReference type="InterPro" id="IPR030656">
    <property type="entry name" value="ALAD_AS"/>
</dbReference>
<dbReference type="PANTHER" id="PTHR11458">
    <property type="entry name" value="DELTA-AMINOLEVULINIC ACID DEHYDRATASE"/>
    <property type="match status" value="1"/>
</dbReference>
<dbReference type="PROSITE" id="PS00169">
    <property type="entry name" value="D_ALA_DEHYDRATASE"/>
    <property type="match status" value="1"/>
</dbReference>
<dbReference type="EC" id="4.2.1.24" evidence="5 16"/>
<feature type="active site" description="Schiff-base intermediate with substrate" evidence="12">
    <location>
        <position position="247"/>
    </location>
</feature>
<keyword evidence="15" id="KW-0460">Magnesium</keyword>
<feature type="binding site" evidence="13">
    <location>
        <position position="312"/>
    </location>
    <ligand>
        <name>5-aminolevulinate</name>
        <dbReference type="ChEBI" id="CHEBI:356416"/>
        <label>2</label>
    </ligand>
</feature>
<evidence type="ECO:0000256" key="11">
    <source>
        <dbReference type="ARBA" id="ARBA00047651"/>
    </source>
</evidence>
<keyword evidence="9 16" id="KW-0627">Porphyrin biosynthesis</keyword>
<evidence type="ECO:0000313" key="19">
    <source>
        <dbReference type="Proteomes" id="UP000095765"/>
    </source>
</evidence>
<dbReference type="GO" id="GO:0005829">
    <property type="term" value="C:cytosol"/>
    <property type="evidence" value="ECO:0007669"/>
    <property type="project" value="TreeGrafter"/>
</dbReference>
<evidence type="ECO:0000256" key="1">
    <source>
        <dbReference type="ARBA" id="ARBA00001947"/>
    </source>
</evidence>
<dbReference type="SMART" id="SM01004">
    <property type="entry name" value="ALAD"/>
    <property type="match status" value="1"/>
</dbReference>
<dbReference type="OrthoDB" id="9805001at2"/>
<dbReference type="Pfam" id="PF00490">
    <property type="entry name" value="ALAD"/>
    <property type="match status" value="1"/>
</dbReference>
<evidence type="ECO:0000256" key="9">
    <source>
        <dbReference type="ARBA" id="ARBA00023244"/>
    </source>
</evidence>
<keyword evidence="8 16" id="KW-0456">Lyase</keyword>
<reference evidence="18 19" key="1">
    <citation type="submission" date="2015-09" db="EMBL/GenBank/DDBJ databases">
        <authorList>
            <consortium name="Pathogen Informatics"/>
        </authorList>
    </citation>
    <scope>NUCLEOTIDE SEQUENCE [LARGE SCALE GENOMIC DNA]</scope>
    <source>
        <strain evidence="18 19">2789STDY5834939</strain>
    </source>
</reference>
<evidence type="ECO:0000256" key="5">
    <source>
        <dbReference type="ARBA" id="ARBA00012053"/>
    </source>
</evidence>
<feature type="binding site" evidence="13">
    <location>
        <position position="204"/>
    </location>
    <ligand>
        <name>5-aminolevulinate</name>
        <dbReference type="ChEBI" id="CHEBI:356416"/>
        <label>1</label>
    </ligand>
</feature>
<dbReference type="RefSeq" id="WP_055244920.1">
    <property type="nucleotide sequence ID" value="NZ_CABIWA010000012.1"/>
</dbReference>
<dbReference type="InterPro" id="IPR013785">
    <property type="entry name" value="Aldolase_TIM"/>
</dbReference>
<dbReference type="GO" id="GO:0006782">
    <property type="term" value="P:protoporphyrinogen IX biosynthetic process"/>
    <property type="evidence" value="ECO:0007669"/>
    <property type="project" value="UniProtKB-UniPathway"/>
</dbReference>
<evidence type="ECO:0000256" key="10">
    <source>
        <dbReference type="ARBA" id="ARBA00025628"/>
    </source>
</evidence>
<dbReference type="GO" id="GO:0004655">
    <property type="term" value="F:porphobilinogen synthase activity"/>
    <property type="evidence" value="ECO:0007669"/>
    <property type="project" value="UniProtKB-EC"/>
</dbReference>
<proteinExistence type="inferred from homology"/>
<comment type="subunit">
    <text evidence="4 16">Homooctamer.</text>
</comment>